<comment type="caution">
    <text evidence="31">The sequence shown here is derived from an EMBL/GenBank/DDBJ whole genome shotgun (WGS) entry which is preliminary data.</text>
</comment>
<dbReference type="PANTHER" id="PTHR24416:SF564">
    <property type="entry name" value="MACROPHAGE-STIMULATING PROTEIN RECEPTOR"/>
    <property type="match status" value="1"/>
</dbReference>
<evidence type="ECO:0000256" key="28">
    <source>
        <dbReference type="SAM" id="SignalP"/>
    </source>
</evidence>
<keyword evidence="32" id="KW-1185">Reference proteome</keyword>
<dbReference type="Gene3D" id="3.30.200.20">
    <property type="entry name" value="Phosphorylase Kinase, domain 1"/>
    <property type="match status" value="1"/>
</dbReference>
<accession>A0AAV6GKB7</accession>
<evidence type="ECO:0000256" key="26">
    <source>
        <dbReference type="SAM" id="MobiDB-lite"/>
    </source>
</evidence>
<dbReference type="Pfam" id="PF01403">
    <property type="entry name" value="Sema"/>
    <property type="match status" value="1"/>
</dbReference>
<dbReference type="Gene3D" id="2.130.10.10">
    <property type="entry name" value="YVTN repeat-like/Quinoprotein amine dehydrogenase"/>
    <property type="match status" value="1"/>
</dbReference>
<dbReference type="SUPFAM" id="SSF81296">
    <property type="entry name" value="E set domains"/>
    <property type="match status" value="3"/>
</dbReference>
<dbReference type="InterPro" id="IPR020635">
    <property type="entry name" value="Tyr_kinase_cat_dom"/>
</dbReference>
<dbReference type="InterPro" id="IPR017441">
    <property type="entry name" value="Protein_kinase_ATP_BS"/>
</dbReference>
<dbReference type="InterPro" id="IPR016201">
    <property type="entry name" value="PSI"/>
</dbReference>
<dbReference type="PROSITE" id="PS00107">
    <property type="entry name" value="PROTEIN_KINASE_ATP"/>
    <property type="match status" value="1"/>
</dbReference>
<dbReference type="PRINTS" id="PR00109">
    <property type="entry name" value="TYRKINASE"/>
</dbReference>
<dbReference type="GO" id="GO:0043235">
    <property type="term" value="C:receptor complex"/>
    <property type="evidence" value="ECO:0007669"/>
    <property type="project" value="TreeGrafter"/>
</dbReference>
<keyword evidence="13 27" id="KW-1133">Transmembrane helix</keyword>
<evidence type="ECO:0000256" key="22">
    <source>
        <dbReference type="PIRSR" id="PIRSR000617-3"/>
    </source>
</evidence>
<dbReference type="InterPro" id="IPR013783">
    <property type="entry name" value="Ig-like_fold"/>
</dbReference>
<evidence type="ECO:0000256" key="16">
    <source>
        <dbReference type="ARBA" id="ARBA00023157"/>
    </source>
</evidence>
<feature type="active site" description="Proton acceptor" evidence="20">
    <location>
        <position position="1184"/>
    </location>
</feature>
<dbReference type="CDD" id="cd12087">
    <property type="entry name" value="TM_EGFR-like"/>
    <property type="match status" value="1"/>
</dbReference>
<feature type="binding site" evidence="21">
    <location>
        <position position="1188"/>
    </location>
    <ligand>
        <name>ATP</name>
        <dbReference type="ChEBI" id="CHEBI:30616"/>
    </ligand>
</feature>
<dbReference type="PROSITE" id="PS50011">
    <property type="entry name" value="PROTEIN_KINASE_DOM"/>
    <property type="match status" value="1"/>
</dbReference>
<reference evidence="31" key="1">
    <citation type="submission" date="2020-10" db="EMBL/GenBank/DDBJ databases">
        <title>Chromosome-scale genome assembly of the Allis shad, Alosa alosa.</title>
        <authorList>
            <person name="Margot Z."/>
            <person name="Christophe K."/>
            <person name="Cabau C."/>
            <person name="Louis A."/>
            <person name="Berthelot C."/>
            <person name="Parey E."/>
            <person name="Roest Crollius H."/>
            <person name="Montfort J."/>
            <person name="Robinson-Rechavi M."/>
            <person name="Bucao C."/>
            <person name="Bouchez O."/>
            <person name="Gislard M."/>
            <person name="Lluch J."/>
            <person name="Milhes M."/>
            <person name="Lampietro C."/>
            <person name="Lopez Roques C."/>
            <person name="Donnadieu C."/>
            <person name="Braasch I."/>
            <person name="Desvignes T."/>
            <person name="Postlethwait J."/>
            <person name="Bobe J."/>
            <person name="Guiguen Y."/>
        </authorList>
    </citation>
    <scope>NUCLEOTIDE SEQUENCE</scope>
    <source>
        <strain evidence="31">M-15738</strain>
        <tissue evidence="31">Blood</tissue>
    </source>
</reference>
<evidence type="ECO:0000256" key="21">
    <source>
        <dbReference type="PIRSR" id="PIRSR000617-2"/>
    </source>
</evidence>
<dbReference type="InterPro" id="IPR008266">
    <property type="entry name" value="Tyr_kinase_AS"/>
</dbReference>
<dbReference type="InterPro" id="IPR036352">
    <property type="entry name" value="Semap_dom_sf"/>
</dbReference>
<organism evidence="31 32">
    <name type="scientific">Alosa alosa</name>
    <name type="common">allis shad</name>
    <dbReference type="NCBI Taxonomy" id="278164"/>
    <lineage>
        <taxon>Eukaryota</taxon>
        <taxon>Metazoa</taxon>
        <taxon>Chordata</taxon>
        <taxon>Craniata</taxon>
        <taxon>Vertebrata</taxon>
        <taxon>Euteleostomi</taxon>
        <taxon>Actinopterygii</taxon>
        <taxon>Neopterygii</taxon>
        <taxon>Teleostei</taxon>
        <taxon>Clupei</taxon>
        <taxon>Clupeiformes</taxon>
        <taxon>Clupeoidei</taxon>
        <taxon>Clupeidae</taxon>
        <taxon>Alosa</taxon>
    </lineage>
</organism>
<feature type="domain" description="Sema" evidence="30">
    <location>
        <begin position="30"/>
        <end position="506"/>
    </location>
</feature>
<keyword evidence="12" id="KW-0832">Ubl conjugation</keyword>
<evidence type="ECO:0000256" key="7">
    <source>
        <dbReference type="ARBA" id="ARBA00022729"/>
    </source>
</evidence>
<dbReference type="InterPro" id="IPR002909">
    <property type="entry name" value="IPT_dom"/>
</dbReference>
<evidence type="ECO:0000256" key="18">
    <source>
        <dbReference type="ARBA" id="ARBA00023180"/>
    </source>
</evidence>
<dbReference type="Pfam" id="PF01437">
    <property type="entry name" value="PSI"/>
    <property type="match status" value="1"/>
</dbReference>
<feature type="transmembrane region" description="Helical" evidence="27">
    <location>
        <begin position="935"/>
        <end position="957"/>
    </location>
</feature>
<feature type="disulfide bond" evidence="22">
    <location>
        <begin position="377"/>
        <end position="398"/>
    </location>
</feature>
<keyword evidence="11 21" id="KW-0067">ATP-binding</keyword>
<feature type="chain" id="PRO_5043933042" description="receptor protein-tyrosine kinase" evidence="28">
    <location>
        <begin position="22"/>
        <end position="1367"/>
    </location>
</feature>
<dbReference type="PIRSF" id="PIRSF000617">
    <property type="entry name" value="TyrPK_HGF-R"/>
    <property type="match status" value="1"/>
</dbReference>
<dbReference type="InterPro" id="IPR000719">
    <property type="entry name" value="Prot_kinase_dom"/>
</dbReference>
<dbReference type="GO" id="GO:0007169">
    <property type="term" value="P:cell surface receptor protein tyrosine kinase signaling pathway"/>
    <property type="evidence" value="ECO:0007669"/>
    <property type="project" value="InterPro"/>
</dbReference>
<evidence type="ECO:0000313" key="31">
    <source>
        <dbReference type="EMBL" id="KAG5274246.1"/>
    </source>
</evidence>
<evidence type="ECO:0000256" key="3">
    <source>
        <dbReference type="ARBA" id="ARBA00011902"/>
    </source>
</evidence>
<evidence type="ECO:0000256" key="11">
    <source>
        <dbReference type="ARBA" id="ARBA00022840"/>
    </source>
</evidence>
<dbReference type="InterPro" id="IPR015943">
    <property type="entry name" value="WD40/YVTN_repeat-like_dom_sf"/>
</dbReference>
<feature type="binding site" evidence="21">
    <location>
        <begin position="1064"/>
        <end position="1072"/>
    </location>
    <ligand>
        <name>ATP</name>
        <dbReference type="ChEBI" id="CHEBI:30616"/>
    </ligand>
</feature>
<dbReference type="CDD" id="cd05058">
    <property type="entry name" value="PTKc_Met_Ron"/>
    <property type="match status" value="1"/>
</dbReference>
<evidence type="ECO:0000256" key="23">
    <source>
        <dbReference type="PIRSR" id="PIRSR000617-4"/>
    </source>
</evidence>
<feature type="modified residue" description="Phosphotyrosine; by autocatalysis" evidence="23">
    <location>
        <position position="1214"/>
    </location>
</feature>
<evidence type="ECO:0000256" key="14">
    <source>
        <dbReference type="ARBA" id="ARBA00023136"/>
    </source>
</evidence>
<evidence type="ECO:0000256" key="20">
    <source>
        <dbReference type="PIRSR" id="PIRSR000617-1"/>
    </source>
</evidence>
<dbReference type="SMART" id="SM00429">
    <property type="entry name" value="IPT"/>
    <property type="match status" value="3"/>
</dbReference>
<dbReference type="Proteomes" id="UP000823561">
    <property type="component" value="Chromosome 10"/>
</dbReference>
<dbReference type="FunFam" id="2.60.40.10:FF:000213">
    <property type="entry name" value="Hepatocyte growth factor receptor"/>
    <property type="match status" value="1"/>
</dbReference>
<feature type="disulfide bond" evidence="22">
    <location>
        <begin position="166"/>
        <end position="169"/>
    </location>
</feature>
<dbReference type="GO" id="GO:0007411">
    <property type="term" value="P:axon guidance"/>
    <property type="evidence" value="ECO:0007669"/>
    <property type="project" value="UniProtKB-ARBA"/>
</dbReference>
<dbReference type="InterPro" id="IPR001245">
    <property type="entry name" value="Ser-Thr/Tyr_kinase_cat_dom"/>
</dbReference>
<keyword evidence="15" id="KW-0829">Tyrosine-protein kinase</keyword>
<feature type="disulfide bond" evidence="22">
    <location>
        <begin position="516"/>
        <end position="553"/>
    </location>
</feature>
<dbReference type="SMART" id="SM00630">
    <property type="entry name" value="Sema"/>
    <property type="match status" value="1"/>
</dbReference>
<evidence type="ECO:0000256" key="24">
    <source>
        <dbReference type="PROSITE-ProRule" id="PRU00352"/>
    </source>
</evidence>
<evidence type="ECO:0000256" key="27">
    <source>
        <dbReference type="SAM" id="Phobius"/>
    </source>
</evidence>
<dbReference type="Gene3D" id="1.10.510.10">
    <property type="entry name" value="Transferase(Phosphotransferase) domain 1"/>
    <property type="match status" value="1"/>
</dbReference>
<evidence type="ECO:0000256" key="13">
    <source>
        <dbReference type="ARBA" id="ARBA00022989"/>
    </source>
</evidence>
<comment type="subcellular location">
    <subcellularLocation>
        <location evidence="1">Membrane</location>
        <topology evidence="1">Single-pass type I membrane protein</topology>
    </subcellularLocation>
</comment>
<feature type="binding site" evidence="21 25">
    <location>
        <position position="1090"/>
    </location>
    <ligand>
        <name>ATP</name>
        <dbReference type="ChEBI" id="CHEBI:30616"/>
    </ligand>
</feature>
<dbReference type="Gene3D" id="2.60.40.10">
    <property type="entry name" value="Immunoglobulins"/>
    <property type="match status" value="2"/>
</dbReference>
<comment type="caution">
    <text evidence="24">Lacks conserved residue(s) required for the propagation of feature annotation.</text>
</comment>
<dbReference type="CDD" id="cd00603">
    <property type="entry name" value="IPT_PCSR"/>
    <property type="match status" value="1"/>
</dbReference>
<dbReference type="CDD" id="cd01179">
    <property type="entry name" value="IPT_plexin_repeat2"/>
    <property type="match status" value="1"/>
</dbReference>
<dbReference type="InterPro" id="IPR002165">
    <property type="entry name" value="Plexin_repeat"/>
</dbReference>
<evidence type="ECO:0000259" key="30">
    <source>
        <dbReference type="PROSITE" id="PS51004"/>
    </source>
</evidence>
<comment type="similarity">
    <text evidence="2">Belongs to the plexin family.</text>
</comment>
<evidence type="ECO:0000256" key="5">
    <source>
        <dbReference type="ARBA" id="ARBA00022679"/>
    </source>
</evidence>
<evidence type="ECO:0000256" key="12">
    <source>
        <dbReference type="ARBA" id="ARBA00022843"/>
    </source>
</evidence>
<evidence type="ECO:0000256" key="6">
    <source>
        <dbReference type="ARBA" id="ARBA00022692"/>
    </source>
</evidence>
<dbReference type="PANTHER" id="PTHR24416">
    <property type="entry name" value="TYROSINE-PROTEIN KINASE RECEPTOR"/>
    <property type="match status" value="1"/>
</dbReference>
<proteinExistence type="inferred from homology"/>
<keyword evidence="5" id="KW-0808">Transferase</keyword>
<dbReference type="SUPFAM" id="SSF56112">
    <property type="entry name" value="Protein kinase-like (PK-like)"/>
    <property type="match status" value="1"/>
</dbReference>
<dbReference type="SMART" id="SM00219">
    <property type="entry name" value="TyrKc"/>
    <property type="match status" value="1"/>
</dbReference>
<dbReference type="InterPro" id="IPR011009">
    <property type="entry name" value="Kinase-like_dom_sf"/>
</dbReference>
<feature type="disulfide bond" evidence="22">
    <location>
        <begin position="510"/>
        <end position="528"/>
    </location>
</feature>
<feature type="disulfide bond" evidence="22">
    <location>
        <begin position="519"/>
        <end position="535"/>
    </location>
</feature>
<keyword evidence="14 27" id="KW-0472">Membrane</keyword>
<dbReference type="SUPFAM" id="SSF101912">
    <property type="entry name" value="Sema domain"/>
    <property type="match status" value="1"/>
</dbReference>
<dbReference type="InterPro" id="IPR014756">
    <property type="entry name" value="Ig_E-set"/>
</dbReference>
<dbReference type="EC" id="2.7.10.1" evidence="3"/>
<dbReference type="Pfam" id="PF07714">
    <property type="entry name" value="PK_Tyr_Ser-Thr"/>
    <property type="match status" value="1"/>
</dbReference>
<feature type="domain" description="Protein kinase" evidence="29">
    <location>
        <begin position="1058"/>
        <end position="1321"/>
    </location>
</feature>
<evidence type="ECO:0000256" key="17">
    <source>
        <dbReference type="ARBA" id="ARBA00023170"/>
    </source>
</evidence>
<feature type="disulfide bond" evidence="22">
    <location>
        <begin position="94"/>
        <end position="97"/>
    </location>
</feature>
<dbReference type="FunFam" id="3.30.200.20:FF:000188">
    <property type="entry name" value="Hepatocyte growth factor receptor"/>
    <property type="match status" value="1"/>
</dbReference>
<dbReference type="SMART" id="SM00423">
    <property type="entry name" value="PSI"/>
    <property type="match status" value="1"/>
</dbReference>
<dbReference type="SUPFAM" id="SSF103575">
    <property type="entry name" value="Plexin repeat"/>
    <property type="match status" value="1"/>
</dbReference>
<dbReference type="GO" id="GO:0005524">
    <property type="term" value="F:ATP binding"/>
    <property type="evidence" value="ECO:0007669"/>
    <property type="project" value="UniProtKB-UniRule"/>
</dbReference>
<keyword evidence="7 28" id="KW-0732">Signal</keyword>
<dbReference type="EMBL" id="JADWDJ010000010">
    <property type="protein sequence ID" value="KAG5274246.1"/>
    <property type="molecule type" value="Genomic_DNA"/>
</dbReference>
<dbReference type="Pfam" id="PF01833">
    <property type="entry name" value="TIG"/>
    <property type="match status" value="2"/>
</dbReference>
<dbReference type="Gene3D" id="3.30.1680.10">
    <property type="entry name" value="ligand-binding face of the semaphorins, domain 2"/>
    <property type="match status" value="1"/>
</dbReference>
<feature type="modified residue" description="Phosphotyrosine; by autocatalysis" evidence="23">
    <location>
        <position position="1215"/>
    </location>
</feature>
<evidence type="ECO:0000256" key="15">
    <source>
        <dbReference type="ARBA" id="ARBA00023137"/>
    </source>
</evidence>
<evidence type="ECO:0000256" key="2">
    <source>
        <dbReference type="ARBA" id="ARBA00010297"/>
    </source>
</evidence>
<feature type="disulfide bond" evidence="22">
    <location>
        <begin position="130"/>
        <end position="138"/>
    </location>
</feature>
<keyword evidence="16 22" id="KW-1015">Disulfide bond</keyword>
<dbReference type="PROSITE" id="PS00109">
    <property type="entry name" value="PROTEIN_KINASE_TYR"/>
    <property type="match status" value="1"/>
</dbReference>
<protein>
    <recommendedName>
        <fullName evidence="3">receptor protein-tyrosine kinase</fullName>
        <ecNumber evidence="3">2.7.10.1</ecNumber>
    </recommendedName>
</protein>
<dbReference type="GO" id="GO:0005886">
    <property type="term" value="C:plasma membrane"/>
    <property type="evidence" value="ECO:0007669"/>
    <property type="project" value="TreeGrafter"/>
</dbReference>
<dbReference type="GO" id="GO:0016477">
    <property type="term" value="P:cell migration"/>
    <property type="evidence" value="ECO:0007669"/>
    <property type="project" value="TreeGrafter"/>
</dbReference>
<feature type="compositionally biased region" description="Polar residues" evidence="26">
    <location>
        <begin position="1348"/>
        <end position="1367"/>
    </location>
</feature>
<keyword evidence="10" id="KW-0418">Kinase</keyword>
<feature type="disulfide bond" evidence="22">
    <location>
        <begin position="531"/>
        <end position="541"/>
    </location>
</feature>
<comment type="catalytic activity">
    <reaction evidence="19">
        <text>L-tyrosyl-[protein] + ATP = O-phospho-L-tyrosyl-[protein] + ADP + H(+)</text>
        <dbReference type="Rhea" id="RHEA:10596"/>
        <dbReference type="Rhea" id="RHEA-COMP:10136"/>
        <dbReference type="Rhea" id="RHEA-COMP:20101"/>
        <dbReference type="ChEBI" id="CHEBI:15378"/>
        <dbReference type="ChEBI" id="CHEBI:30616"/>
        <dbReference type="ChEBI" id="CHEBI:46858"/>
        <dbReference type="ChEBI" id="CHEBI:61978"/>
        <dbReference type="ChEBI" id="CHEBI:456216"/>
        <dbReference type="EC" id="2.7.10.1"/>
    </reaction>
</comment>
<evidence type="ECO:0000256" key="19">
    <source>
        <dbReference type="ARBA" id="ARBA00051243"/>
    </source>
</evidence>
<feature type="modified residue" description="Phosphotyrosine; by autocatalysis" evidence="23">
    <location>
        <position position="1336"/>
    </location>
</feature>
<keyword evidence="17" id="KW-0675">Receptor</keyword>
<evidence type="ECO:0000256" key="1">
    <source>
        <dbReference type="ARBA" id="ARBA00004479"/>
    </source>
</evidence>
<dbReference type="FunFam" id="3.30.1680.10:FF:000006">
    <property type="entry name" value="Macrophage-stimulating 1 receptor b"/>
    <property type="match status" value="1"/>
</dbReference>
<keyword evidence="6 27" id="KW-0812">Transmembrane</keyword>
<dbReference type="InterPro" id="IPR050122">
    <property type="entry name" value="RTK"/>
</dbReference>
<dbReference type="InterPro" id="IPR001627">
    <property type="entry name" value="Semap_dom"/>
</dbReference>
<evidence type="ECO:0000256" key="4">
    <source>
        <dbReference type="ARBA" id="ARBA00022553"/>
    </source>
</evidence>
<keyword evidence="9 21" id="KW-0547">Nucleotide-binding</keyword>
<keyword evidence="18" id="KW-0325">Glycoprotein</keyword>
<feature type="modified residue" description="Phosphotyrosine; by autocatalysis" evidence="23">
    <location>
        <position position="1329"/>
    </location>
</feature>
<evidence type="ECO:0000259" key="29">
    <source>
        <dbReference type="PROSITE" id="PS50011"/>
    </source>
</evidence>
<dbReference type="PROSITE" id="PS51004">
    <property type="entry name" value="SEMA"/>
    <property type="match status" value="1"/>
</dbReference>
<feature type="disulfide bond" evidence="22">
    <location>
        <begin position="292"/>
        <end position="359"/>
    </location>
</feature>
<dbReference type="GO" id="GO:0006909">
    <property type="term" value="P:phagocytosis"/>
    <property type="evidence" value="ECO:0007669"/>
    <property type="project" value="TreeGrafter"/>
</dbReference>
<dbReference type="InterPro" id="IPR016244">
    <property type="entry name" value="Tyr_kinase_HGF/MSP_rcpt"/>
</dbReference>
<feature type="signal peptide" evidence="28">
    <location>
        <begin position="1"/>
        <end position="21"/>
    </location>
</feature>
<evidence type="ECO:0000313" key="32">
    <source>
        <dbReference type="Proteomes" id="UP000823561"/>
    </source>
</evidence>
<evidence type="ECO:0000256" key="10">
    <source>
        <dbReference type="ARBA" id="ARBA00022777"/>
    </source>
</evidence>
<dbReference type="GO" id="GO:0004714">
    <property type="term" value="F:transmembrane receptor protein tyrosine kinase activity"/>
    <property type="evidence" value="ECO:0007669"/>
    <property type="project" value="UniProtKB-EC"/>
</dbReference>
<name>A0AAV6GKB7_9TELE</name>
<sequence>MIQWVFVLVACLWTQIHVTLADQACPCAPRKAVDFSVTYSPRYQFKTAGPIQNILVNHKLKEVYVASRNFLEAVTDDFVKKWQVQTGPVGSPGCQTCNCGFEVDLKSSQDTDNQVLVLDPQLYYDFLYTCGSTQHGVCHLYELFEDDKPSPIKCLFNKEHNSPSFCPSCIASPLGTQVSIVEDGHTVFFFVASSVNSTVASHYGRRSIAVYRPLSTEDGFEVTLGNLTVLPNLQDSYPIDYIYTFKAMKYVYFLSVQREDPAAADSPFQTRLGRIPDKDSEASLYREIVLECRYDPKRRRRTNRIYVDRVYNSLQAAHFSKAGEVLARELGVKVGEPILYGVFARTDTKGRPLRESSLCAFPVSVINKNIEEGMEDCCKTSTEQLSKGLGQYQPIMNCPHENADDGCKLQPTLIAKPFRRSDWFNGQLKDVLLTSLLVTTIGNVTVAHIGTENGRLLQLVLLRTNAIIFANYSLSEGEPVSRTNAIQSDDSLLFVVGNKLVSVPPTGPGCAHFPNCQLCLGAPHFMGCGWCGDRCALESQCNNSAAQWRNHTCPPIITEFFPRTATCDGRAELTLCGWEFQSPLRPLINPRTHQVWVGKTPCTVQPQKSNSTQLVCQIGGEVAEVDKPVSITLKVDEGEVEGQYSIQGQAHIDGFTFVVPEITDITPSHGPQIGGTLVSVSGPHLDTGKTRQIYLGGKICSIKSVSISPNGTMSSVVCLSGGASQLGAVPIKMIIDKSQVTTAKKFSYKENPVVTKVLPACGFDRGSNITLIGKNLDSVVGSIVRFKPNNSPSTSSQCTHTGNPTEVQCLSPVCVESDGELLVDMDGAKDLLRERFSCHPYGRPIPIEQEDHLLKLSSGQDEVSLHHEKLNVVRSCMNITMTLGGVDCHAQVLENEITCRIPKDLIIPAEGIPVKISVNGWVHEVGWVAYVRNEAVAAIVCGIIIALLVGAAVAFLIMHTLRKKKKQAAIERRLSRYSSRGGASAPDSMLMGDYRRDLSHSPTSGTPAPLVFNGLAYAGAFNTSSLPLLSPDTVSVKVKDDLLEEVKDVLIPAEKLIVHYGQVIGKGHFGTVCHGYLKDDHDQEIHCAVKSLTRITDLEEVEQFLREGIIMRAFHHQHVLNLLGILLPEEGLPLVVLPYMKHGDLRHFIRSKQRNPTVKDLIGFGLQVAKGMEYLAQKKFVHRDLAARNCMLDESFTVKVADFGMARDVFDKEYYSIQDHKKAKLPVKWMALESLQTQKFTTKSDVWSFGVLMWELLTRGASPYPDVDPYDITHYLLKGRRLPQPQYCPDALFSVTLQCWAPEPESRPNFHALVQVVQEILSCLEGEHYIGLRPIYVNLDQPRPYPALTSSSSADTLDNLSDGHTST</sequence>
<evidence type="ECO:0000256" key="25">
    <source>
        <dbReference type="PROSITE-ProRule" id="PRU10141"/>
    </source>
</evidence>
<feature type="region of interest" description="Disordered" evidence="26">
    <location>
        <begin position="1347"/>
        <end position="1367"/>
    </location>
</feature>
<gene>
    <name evidence="31" type="ORF">AALO_G00133960</name>
</gene>
<keyword evidence="8" id="KW-0677">Repeat</keyword>
<keyword evidence="4" id="KW-0597">Phosphoprotein</keyword>
<feature type="binding site" evidence="21">
    <location>
        <begin position="1137"/>
        <end position="1140"/>
    </location>
    <ligand>
        <name>ATP</name>
        <dbReference type="ChEBI" id="CHEBI:30616"/>
    </ligand>
</feature>
<evidence type="ECO:0000256" key="9">
    <source>
        <dbReference type="ARBA" id="ARBA00022741"/>
    </source>
</evidence>
<evidence type="ECO:0000256" key="8">
    <source>
        <dbReference type="ARBA" id="ARBA00022737"/>
    </source>
</evidence>
<dbReference type="FunFam" id="1.10.510.10:FF:000093">
    <property type="entry name" value="Hepatocyte growth factor receptor"/>
    <property type="match status" value="1"/>
</dbReference>